<dbReference type="OrthoDB" id="914406at2"/>
<evidence type="ECO:0008006" key="5">
    <source>
        <dbReference type="Google" id="ProtNLM"/>
    </source>
</evidence>
<name>A0A417XWG1_9ACTN</name>
<keyword evidence="2" id="KW-0732">Signal</keyword>
<dbReference type="Pfam" id="PF01186">
    <property type="entry name" value="Lysyl_oxidase"/>
    <property type="match status" value="1"/>
</dbReference>
<dbReference type="InterPro" id="IPR001695">
    <property type="entry name" value="Lysyl_oxidase"/>
</dbReference>
<sequence>MAKPCPLEEEFVIHHPSPRRSKRWGLAAVAALALGAPLIATATTPATGAEPTNPTLDLTAPAAVTAYTYGRTIYSDLGFRLEVSGGPLEIRTQRADDYETVPTAVAKLPLGDVALPPQEEVGKLNDFVRIRLVDRNDPDATPWIRRRSSCLGESTERMTPESEFKNPYPSTCFYNSYALGSVQGVPDGWAASIFGYESSGLRVRPGEYDLTVSVTKGYAEALGLSAEQRTASTVLTVVKEGDCRGCRENGTNPRLTPNRTEPDPNGGVDSIADLPEGTPTPDLRSLPAFSIQLNRRGTQLQFAANVWNGGNSPLVVDGFRRSGEDIMDAYQYFLDEDGNQIAYQEVGTMEWDPAPTHEHWHFTDFATYELLNADKTRAVRSGKEAFCLANTDAVDLTGEGADWEGYQEDLGSVCGGYETRSIREVLSAGWGDTYAQFRAGQSFPIKNLADGVYYVRVLANPIGTLIESDTTNNESLRRIRLWTNARGERRVRVAPVGLVDESRGIYYRR</sequence>
<dbReference type="EMBL" id="QXGH01000031">
    <property type="protein sequence ID" value="RHW24600.1"/>
    <property type="molecule type" value="Genomic_DNA"/>
</dbReference>
<feature type="signal peptide" evidence="2">
    <location>
        <begin position="1"/>
        <end position="42"/>
    </location>
</feature>
<feature type="region of interest" description="Disordered" evidence="1">
    <location>
        <begin position="246"/>
        <end position="271"/>
    </location>
</feature>
<evidence type="ECO:0000256" key="1">
    <source>
        <dbReference type="SAM" id="MobiDB-lite"/>
    </source>
</evidence>
<evidence type="ECO:0000313" key="3">
    <source>
        <dbReference type="EMBL" id="RHW24600.1"/>
    </source>
</evidence>
<keyword evidence="4" id="KW-1185">Reference proteome</keyword>
<reference evidence="3 4" key="1">
    <citation type="submission" date="2018-09" db="EMBL/GenBank/DDBJ databases">
        <title>Genome sequencing of Nocardioides immobilis CCTCC AB 2017083 for comparison to Nocardioides silvaticus.</title>
        <authorList>
            <person name="Li C."/>
            <person name="Wang G."/>
        </authorList>
    </citation>
    <scope>NUCLEOTIDE SEQUENCE [LARGE SCALE GENOMIC DNA]</scope>
    <source>
        <strain evidence="3 4">CCTCC AB 2017083</strain>
    </source>
</reference>
<gene>
    <name evidence="3" type="ORF">D0Z08_24095</name>
</gene>
<dbReference type="Proteomes" id="UP000283644">
    <property type="component" value="Unassembled WGS sequence"/>
</dbReference>
<feature type="chain" id="PRO_5019449579" description="Lysyl oxidase" evidence="2">
    <location>
        <begin position="43"/>
        <end position="509"/>
    </location>
</feature>
<dbReference type="GO" id="GO:0005507">
    <property type="term" value="F:copper ion binding"/>
    <property type="evidence" value="ECO:0007669"/>
    <property type="project" value="InterPro"/>
</dbReference>
<proteinExistence type="predicted"/>
<dbReference type="RefSeq" id="WP_118927829.1">
    <property type="nucleotide sequence ID" value="NZ_QXGH01000031.1"/>
</dbReference>
<protein>
    <recommendedName>
        <fullName evidence="5">Lysyl oxidase</fullName>
    </recommendedName>
</protein>
<dbReference type="AlphaFoldDB" id="A0A417XWG1"/>
<feature type="compositionally biased region" description="Polar residues" evidence="1">
    <location>
        <begin position="249"/>
        <end position="259"/>
    </location>
</feature>
<organism evidence="3 4">
    <name type="scientific">Nocardioides immobilis</name>
    <dbReference type="NCBI Taxonomy" id="2049295"/>
    <lineage>
        <taxon>Bacteria</taxon>
        <taxon>Bacillati</taxon>
        <taxon>Actinomycetota</taxon>
        <taxon>Actinomycetes</taxon>
        <taxon>Propionibacteriales</taxon>
        <taxon>Nocardioidaceae</taxon>
        <taxon>Nocardioides</taxon>
    </lineage>
</organism>
<dbReference type="GO" id="GO:0016641">
    <property type="term" value="F:oxidoreductase activity, acting on the CH-NH2 group of donors, oxygen as acceptor"/>
    <property type="evidence" value="ECO:0007669"/>
    <property type="project" value="InterPro"/>
</dbReference>
<comment type="caution">
    <text evidence="3">The sequence shown here is derived from an EMBL/GenBank/DDBJ whole genome shotgun (WGS) entry which is preliminary data.</text>
</comment>
<evidence type="ECO:0000256" key="2">
    <source>
        <dbReference type="SAM" id="SignalP"/>
    </source>
</evidence>
<evidence type="ECO:0000313" key="4">
    <source>
        <dbReference type="Proteomes" id="UP000283644"/>
    </source>
</evidence>
<accession>A0A417XWG1</accession>